<feature type="compositionally biased region" description="Basic and acidic residues" evidence="1">
    <location>
        <begin position="1"/>
        <end position="17"/>
    </location>
</feature>
<dbReference type="EMBL" id="AMZH03016775">
    <property type="protein sequence ID" value="RRT43980.1"/>
    <property type="molecule type" value="Genomic_DNA"/>
</dbReference>
<protein>
    <submittedName>
        <fullName evidence="2">Uncharacterized protein</fullName>
    </submittedName>
</protein>
<proteinExistence type="predicted"/>
<evidence type="ECO:0000313" key="2">
    <source>
        <dbReference type="EMBL" id="RRT43980.1"/>
    </source>
</evidence>
<reference evidence="2 3" key="1">
    <citation type="journal article" date="2014" name="Agronomy (Basel)">
        <title>A Draft Genome Sequence for Ensete ventricosum, the Drought-Tolerant Tree Against Hunger.</title>
        <authorList>
            <person name="Harrison J."/>
            <person name="Moore K.A."/>
            <person name="Paszkiewicz K."/>
            <person name="Jones T."/>
            <person name="Grant M."/>
            <person name="Ambacheew D."/>
            <person name="Muzemil S."/>
            <person name="Studholme D.J."/>
        </authorList>
    </citation>
    <scope>NUCLEOTIDE SEQUENCE [LARGE SCALE GENOMIC DNA]</scope>
</reference>
<evidence type="ECO:0000256" key="1">
    <source>
        <dbReference type="SAM" id="MobiDB-lite"/>
    </source>
</evidence>
<gene>
    <name evidence="2" type="ORF">B296_00053753</name>
</gene>
<accession>A0A426XX94</accession>
<evidence type="ECO:0000313" key="3">
    <source>
        <dbReference type="Proteomes" id="UP000287651"/>
    </source>
</evidence>
<sequence>MNGEEIGGRRRDRDILGGKKSSSPLLLDEDTVVTRRVRHYCGGRRASPTQCLGPGERPNRKDHLAQKVNCRATSHLGT</sequence>
<name>A0A426XX94_ENSVE</name>
<dbReference type="Proteomes" id="UP000287651">
    <property type="component" value="Unassembled WGS sequence"/>
</dbReference>
<dbReference type="AlphaFoldDB" id="A0A426XX94"/>
<feature type="region of interest" description="Disordered" evidence="1">
    <location>
        <begin position="46"/>
        <end position="78"/>
    </location>
</feature>
<organism evidence="2 3">
    <name type="scientific">Ensete ventricosum</name>
    <name type="common">Abyssinian banana</name>
    <name type="synonym">Musa ensete</name>
    <dbReference type="NCBI Taxonomy" id="4639"/>
    <lineage>
        <taxon>Eukaryota</taxon>
        <taxon>Viridiplantae</taxon>
        <taxon>Streptophyta</taxon>
        <taxon>Embryophyta</taxon>
        <taxon>Tracheophyta</taxon>
        <taxon>Spermatophyta</taxon>
        <taxon>Magnoliopsida</taxon>
        <taxon>Liliopsida</taxon>
        <taxon>Zingiberales</taxon>
        <taxon>Musaceae</taxon>
        <taxon>Ensete</taxon>
    </lineage>
</organism>
<comment type="caution">
    <text evidence="2">The sequence shown here is derived from an EMBL/GenBank/DDBJ whole genome shotgun (WGS) entry which is preliminary data.</text>
</comment>
<feature type="region of interest" description="Disordered" evidence="1">
    <location>
        <begin position="1"/>
        <end position="23"/>
    </location>
</feature>